<evidence type="ECO:0000256" key="6">
    <source>
        <dbReference type="ARBA" id="ARBA00022763"/>
    </source>
</evidence>
<evidence type="ECO:0000256" key="3">
    <source>
        <dbReference type="ARBA" id="ARBA00008184"/>
    </source>
</evidence>
<keyword evidence="6 9" id="KW-0227">DNA damage</keyword>
<feature type="active site" description="Proton acceptor" evidence="9">
    <location>
        <position position="63"/>
    </location>
</feature>
<evidence type="ECO:0000256" key="2">
    <source>
        <dbReference type="ARBA" id="ARBA00002631"/>
    </source>
</evidence>
<dbReference type="HAMAP" id="MF_00148">
    <property type="entry name" value="UDG"/>
    <property type="match status" value="1"/>
</dbReference>
<evidence type="ECO:0000256" key="8">
    <source>
        <dbReference type="ARBA" id="ARBA00023204"/>
    </source>
</evidence>
<dbReference type="SUPFAM" id="SSF52141">
    <property type="entry name" value="Uracil-DNA glycosylase-like"/>
    <property type="match status" value="1"/>
</dbReference>
<dbReference type="NCBIfam" id="NF003588">
    <property type="entry name" value="PRK05254.1-1"/>
    <property type="match status" value="1"/>
</dbReference>
<comment type="similarity">
    <text evidence="3 9">Belongs to the uracil-DNA glycosylase (UDG) superfamily. UNG family.</text>
</comment>
<gene>
    <name evidence="9 11" type="primary">ung</name>
    <name evidence="11" type="ORF">Pla8534_60830</name>
</gene>
<keyword evidence="12" id="KW-1185">Reference proteome</keyword>
<organism evidence="11 12">
    <name type="scientific">Lignipirellula cremea</name>
    <dbReference type="NCBI Taxonomy" id="2528010"/>
    <lineage>
        <taxon>Bacteria</taxon>
        <taxon>Pseudomonadati</taxon>
        <taxon>Planctomycetota</taxon>
        <taxon>Planctomycetia</taxon>
        <taxon>Pirellulales</taxon>
        <taxon>Pirellulaceae</taxon>
        <taxon>Lignipirellula</taxon>
    </lineage>
</organism>
<reference evidence="11 12" key="1">
    <citation type="submission" date="2019-02" db="EMBL/GenBank/DDBJ databases">
        <title>Deep-cultivation of Planctomycetes and their phenomic and genomic characterization uncovers novel biology.</title>
        <authorList>
            <person name="Wiegand S."/>
            <person name="Jogler M."/>
            <person name="Boedeker C."/>
            <person name="Pinto D."/>
            <person name="Vollmers J."/>
            <person name="Rivas-Marin E."/>
            <person name="Kohn T."/>
            <person name="Peeters S.H."/>
            <person name="Heuer A."/>
            <person name="Rast P."/>
            <person name="Oberbeckmann S."/>
            <person name="Bunk B."/>
            <person name="Jeske O."/>
            <person name="Meyerdierks A."/>
            <person name="Storesund J.E."/>
            <person name="Kallscheuer N."/>
            <person name="Luecker S."/>
            <person name="Lage O.M."/>
            <person name="Pohl T."/>
            <person name="Merkel B.J."/>
            <person name="Hornburger P."/>
            <person name="Mueller R.-W."/>
            <person name="Bruemmer F."/>
            <person name="Labrenz M."/>
            <person name="Spormann A.M."/>
            <person name="Op den Camp H."/>
            <person name="Overmann J."/>
            <person name="Amann R."/>
            <person name="Jetten M.S.M."/>
            <person name="Mascher T."/>
            <person name="Medema M.H."/>
            <person name="Devos D.P."/>
            <person name="Kaster A.-K."/>
            <person name="Ovreas L."/>
            <person name="Rohde M."/>
            <person name="Galperin M.Y."/>
            <person name="Jogler C."/>
        </authorList>
    </citation>
    <scope>NUCLEOTIDE SEQUENCE [LARGE SCALE GENOMIC DNA]</scope>
    <source>
        <strain evidence="11 12">Pla85_3_4</strain>
    </source>
</reference>
<protein>
    <recommendedName>
        <fullName evidence="5 9">Uracil-DNA glycosylase</fullName>
        <shortName evidence="9">UDG</shortName>
        <ecNumber evidence="4 9">3.2.2.27</ecNumber>
    </recommendedName>
</protein>
<evidence type="ECO:0000259" key="10">
    <source>
        <dbReference type="SMART" id="SM00986"/>
    </source>
</evidence>
<keyword evidence="8 9" id="KW-0234">DNA repair</keyword>
<dbReference type="GO" id="GO:0005737">
    <property type="term" value="C:cytoplasm"/>
    <property type="evidence" value="ECO:0007669"/>
    <property type="project" value="UniProtKB-SubCell"/>
</dbReference>
<name>A0A518E2E3_9BACT</name>
<evidence type="ECO:0000256" key="4">
    <source>
        <dbReference type="ARBA" id="ARBA00012030"/>
    </source>
</evidence>
<dbReference type="PANTHER" id="PTHR11264">
    <property type="entry name" value="URACIL-DNA GLYCOSYLASE"/>
    <property type="match status" value="1"/>
</dbReference>
<dbReference type="FunFam" id="3.40.470.10:FF:000001">
    <property type="entry name" value="Uracil-DNA glycosylase"/>
    <property type="match status" value="1"/>
</dbReference>
<dbReference type="GO" id="GO:0097510">
    <property type="term" value="P:base-excision repair, AP site formation via deaminated base removal"/>
    <property type="evidence" value="ECO:0007669"/>
    <property type="project" value="TreeGrafter"/>
</dbReference>
<evidence type="ECO:0000256" key="5">
    <source>
        <dbReference type="ARBA" id="ARBA00018429"/>
    </source>
</evidence>
<evidence type="ECO:0000256" key="1">
    <source>
        <dbReference type="ARBA" id="ARBA00001400"/>
    </source>
</evidence>
<dbReference type="SMART" id="SM00986">
    <property type="entry name" value="UDG"/>
    <property type="match status" value="1"/>
</dbReference>
<dbReference type="NCBIfam" id="NF003591">
    <property type="entry name" value="PRK05254.1-4"/>
    <property type="match status" value="1"/>
</dbReference>
<dbReference type="InterPro" id="IPR036895">
    <property type="entry name" value="Uracil-DNA_glycosylase-like_sf"/>
</dbReference>
<evidence type="ECO:0000256" key="7">
    <source>
        <dbReference type="ARBA" id="ARBA00022801"/>
    </source>
</evidence>
<dbReference type="SMART" id="SM00987">
    <property type="entry name" value="UreE_C"/>
    <property type="match status" value="1"/>
</dbReference>
<dbReference type="GO" id="GO:0004844">
    <property type="term" value="F:uracil DNA N-glycosylase activity"/>
    <property type="evidence" value="ECO:0007669"/>
    <property type="project" value="UniProtKB-UniRule"/>
</dbReference>
<dbReference type="EC" id="3.2.2.27" evidence="4 9"/>
<dbReference type="InterPro" id="IPR002043">
    <property type="entry name" value="UDG_fam1"/>
</dbReference>
<dbReference type="NCBIfam" id="NF003589">
    <property type="entry name" value="PRK05254.1-2"/>
    <property type="match status" value="1"/>
</dbReference>
<dbReference type="AlphaFoldDB" id="A0A518E2E3"/>
<dbReference type="Proteomes" id="UP000317648">
    <property type="component" value="Chromosome"/>
</dbReference>
<dbReference type="CDD" id="cd10027">
    <property type="entry name" value="UDG-F1-like"/>
    <property type="match status" value="1"/>
</dbReference>
<dbReference type="Pfam" id="PF03167">
    <property type="entry name" value="UDG"/>
    <property type="match status" value="1"/>
</dbReference>
<evidence type="ECO:0000256" key="9">
    <source>
        <dbReference type="HAMAP-Rule" id="MF_00148"/>
    </source>
</evidence>
<dbReference type="KEGG" id="lcre:Pla8534_60830"/>
<evidence type="ECO:0000313" key="11">
    <source>
        <dbReference type="EMBL" id="QDU98222.1"/>
    </source>
</evidence>
<dbReference type="RefSeq" id="WP_197442696.1">
    <property type="nucleotide sequence ID" value="NZ_CP036433.1"/>
</dbReference>
<dbReference type="NCBIfam" id="TIGR00628">
    <property type="entry name" value="ung"/>
    <property type="match status" value="1"/>
</dbReference>
<dbReference type="PANTHER" id="PTHR11264:SF0">
    <property type="entry name" value="URACIL-DNA GLYCOSYLASE"/>
    <property type="match status" value="1"/>
</dbReference>
<sequence>MQIPPGWRDVLAAETELPRFQQLQEFLAAERAEHEIYPPAEDVLNALAYTPYNDVQVVLLGQDPYHGPGQAHGLCFSVKRGVAAPPSLRNMLKELAADQGCSIPTHGELTAWARQGVLLLNTVLTVRRGEANSHKNQGWEEFTDAIIRRLNDRPRPVVFALWGGFAQKKAKLIDASRHPILTTAHPSPLSAKKFHGSRPFSAINHALTEQGQPAIDWQIPEIAD</sequence>
<keyword evidence="11" id="KW-0326">Glycosidase</keyword>
<dbReference type="Gene3D" id="3.40.470.10">
    <property type="entry name" value="Uracil-DNA glycosylase-like domain"/>
    <property type="match status" value="1"/>
</dbReference>
<comment type="catalytic activity">
    <reaction evidence="1 9">
        <text>Hydrolyzes single-stranded DNA or mismatched double-stranded DNA and polynucleotides, releasing free uracil.</text>
        <dbReference type="EC" id="3.2.2.27"/>
    </reaction>
</comment>
<evidence type="ECO:0000313" key="12">
    <source>
        <dbReference type="Proteomes" id="UP000317648"/>
    </source>
</evidence>
<keyword evidence="7 9" id="KW-0378">Hydrolase</keyword>
<comment type="subcellular location">
    <subcellularLocation>
        <location evidence="9">Cytoplasm</location>
    </subcellularLocation>
</comment>
<proteinExistence type="inferred from homology"/>
<dbReference type="EMBL" id="CP036433">
    <property type="protein sequence ID" value="QDU98222.1"/>
    <property type="molecule type" value="Genomic_DNA"/>
</dbReference>
<comment type="function">
    <text evidence="2 9">Excises uracil residues from the DNA which can arise as a result of misincorporation of dUMP residues by DNA polymerase or due to deamination of cytosine.</text>
</comment>
<accession>A0A518E2E3</accession>
<feature type="domain" description="Uracil-DNA glycosylase-like" evidence="10">
    <location>
        <begin position="48"/>
        <end position="207"/>
    </location>
</feature>
<keyword evidence="9" id="KW-0963">Cytoplasm</keyword>
<dbReference type="InterPro" id="IPR005122">
    <property type="entry name" value="Uracil-DNA_glycosylase-like"/>
</dbReference>
<dbReference type="NCBIfam" id="NF003592">
    <property type="entry name" value="PRK05254.1-5"/>
    <property type="match status" value="1"/>
</dbReference>